<dbReference type="NCBIfam" id="TIGR01451">
    <property type="entry name" value="B_ant_repeat"/>
    <property type="match status" value="1"/>
</dbReference>
<dbReference type="RefSeq" id="WP_180549603.1">
    <property type="nucleotide sequence ID" value="NZ_JACCKX010000001.1"/>
</dbReference>
<evidence type="ECO:0000256" key="1">
    <source>
        <dbReference type="SAM" id="SignalP"/>
    </source>
</evidence>
<keyword evidence="1" id="KW-0732">Signal</keyword>
<dbReference type="Gene3D" id="2.60.40.10">
    <property type="entry name" value="Immunoglobulins"/>
    <property type="match status" value="1"/>
</dbReference>
<feature type="domain" description="DUF11" evidence="2">
    <location>
        <begin position="303"/>
        <end position="414"/>
    </location>
</feature>
<dbReference type="InterPro" id="IPR026442">
    <property type="entry name" value="IPTL_CTERM"/>
</dbReference>
<dbReference type="Proteomes" id="UP000589716">
    <property type="component" value="Unassembled WGS sequence"/>
</dbReference>
<feature type="signal peptide" evidence="1">
    <location>
        <begin position="1"/>
        <end position="44"/>
    </location>
</feature>
<keyword evidence="4" id="KW-1185">Reference proteome</keyword>
<sequence>MPDSRTMTMPRDPFHALTARCRHIAARFMAQSLCSLCLVAAAQAAPVTAAYGTFSGFWDSTTGVVPDNRNQLLGFSVGGVTYSTGVDDAALLAHNVTGFSAQRYIAFSPDALPATQTGSYIGIMRNWDGTTQGVTGVIPGSTDPLATYLTDGAQGLELGTAVFNLSAGELHFPLQLRPDALASGAPIILATQMGDPGSSDSFHFVDADDAIVGQAVPVNFSTASLLGRQNWSFYNATGSRTYATSVSRSPGRDVRMQAFTLADFGINAANIGQVAGFVQQLSGQSDSAFVAYNSLLLAANPTDLAVSVTAPATAAVGDPVNLNVTLANQGTDDASGIVVTVALPPGFTFDSSTAPAGTSYDATTGTWTVPSLPAGGSRTLTLVATAGTQSGPFGAQVTRLDQVDTDPTNDSANSPVVVAAAPAPGGGTVAAVPTLDHPGLWGLMLLVVAAAARGLRRRA</sequence>
<protein>
    <submittedName>
        <fullName evidence="3">DUF11 domain-containing protein</fullName>
    </submittedName>
</protein>
<evidence type="ECO:0000313" key="3">
    <source>
        <dbReference type="EMBL" id="NZA01093.1"/>
    </source>
</evidence>
<reference evidence="3 4" key="1">
    <citation type="submission" date="2020-07" db="EMBL/GenBank/DDBJ databases">
        <authorList>
            <person name="Maaloum M."/>
        </authorList>
    </citation>
    <scope>NUCLEOTIDE SEQUENCE [LARGE SCALE GENOMIC DNA]</scope>
    <source>
        <strain evidence="3 4">GCS-AN-3</strain>
    </source>
</reference>
<name>A0A853IK77_9BURK</name>
<dbReference type="AlphaFoldDB" id="A0A853IK77"/>
<evidence type="ECO:0000313" key="4">
    <source>
        <dbReference type="Proteomes" id="UP000589716"/>
    </source>
</evidence>
<feature type="chain" id="PRO_5032800777" evidence="1">
    <location>
        <begin position="45"/>
        <end position="459"/>
    </location>
</feature>
<accession>A0A853IK77</accession>
<dbReference type="InterPro" id="IPR001434">
    <property type="entry name" value="OmcB-like_DUF11"/>
</dbReference>
<dbReference type="NCBIfam" id="TIGR04174">
    <property type="entry name" value="IPTL_CTERM"/>
    <property type="match status" value="1"/>
</dbReference>
<comment type="caution">
    <text evidence="3">The sequence shown here is derived from an EMBL/GenBank/DDBJ whole genome shotgun (WGS) entry which is preliminary data.</text>
</comment>
<organism evidence="3 4">
    <name type="scientific">Ottowia beijingensis</name>
    <dbReference type="NCBI Taxonomy" id="1207057"/>
    <lineage>
        <taxon>Bacteria</taxon>
        <taxon>Pseudomonadati</taxon>
        <taxon>Pseudomonadota</taxon>
        <taxon>Betaproteobacteria</taxon>
        <taxon>Burkholderiales</taxon>
        <taxon>Comamonadaceae</taxon>
        <taxon>Ottowia</taxon>
    </lineage>
</organism>
<evidence type="ECO:0000259" key="2">
    <source>
        <dbReference type="Pfam" id="PF01345"/>
    </source>
</evidence>
<gene>
    <name evidence="3" type="ORF">H0I39_03685</name>
</gene>
<dbReference type="EMBL" id="JACCKX010000001">
    <property type="protein sequence ID" value="NZA01093.1"/>
    <property type="molecule type" value="Genomic_DNA"/>
</dbReference>
<proteinExistence type="predicted"/>
<dbReference type="Pfam" id="PF01345">
    <property type="entry name" value="DUF11"/>
    <property type="match status" value="1"/>
</dbReference>
<dbReference type="InterPro" id="IPR047589">
    <property type="entry name" value="DUF11_rpt"/>
</dbReference>
<dbReference type="InterPro" id="IPR013783">
    <property type="entry name" value="Ig-like_fold"/>
</dbReference>